<dbReference type="Pfam" id="PF06742">
    <property type="entry name" value="DUF1214"/>
    <property type="match status" value="1"/>
</dbReference>
<reference evidence="2 3" key="1">
    <citation type="journal article" date="2016" name="Int. J. Syst. Evol. Microbiol.">
        <title>Arsenicitalea aurantiaca gen. nov., sp. nov., a new member of the family Hyphomicrobiaceae, isolated from high-arsenic sediment.</title>
        <authorList>
            <person name="Mu Y."/>
            <person name="Zhou L."/>
            <person name="Zeng X.C."/>
            <person name="Liu L."/>
            <person name="Pan Y."/>
            <person name="Chen X."/>
            <person name="Wang J."/>
            <person name="Li S."/>
            <person name="Li W.J."/>
            <person name="Wang Y."/>
        </authorList>
    </citation>
    <scope>NUCLEOTIDE SEQUENCE [LARGE SCALE GENOMIC DNA]</scope>
    <source>
        <strain evidence="2 3">42-50</strain>
    </source>
</reference>
<dbReference type="EMBL" id="RZNJ01000003">
    <property type="protein sequence ID" value="RUT31017.1"/>
    <property type="molecule type" value="Genomic_DNA"/>
</dbReference>
<name>A0A433XA97_9HYPH</name>
<accession>A0A433XA97</accession>
<protein>
    <submittedName>
        <fullName evidence="2">DUF1214 domain-containing protein</fullName>
    </submittedName>
</protein>
<comment type="caution">
    <text evidence="2">The sequence shown here is derived from an EMBL/GenBank/DDBJ whole genome shotgun (WGS) entry which is preliminary data.</text>
</comment>
<feature type="domain" description="DUF1214" evidence="1">
    <location>
        <begin position="71"/>
        <end position="170"/>
    </location>
</feature>
<dbReference type="PIRSF" id="PIRSF009471">
    <property type="entry name" value="UCP009471"/>
    <property type="match status" value="1"/>
</dbReference>
<dbReference type="PANTHER" id="PTHR36509">
    <property type="entry name" value="BLL3101 PROTEIN"/>
    <property type="match status" value="1"/>
</dbReference>
<keyword evidence="3" id="KW-1185">Reference proteome</keyword>
<proteinExistence type="predicted"/>
<evidence type="ECO:0000313" key="2">
    <source>
        <dbReference type="EMBL" id="RUT31017.1"/>
    </source>
</evidence>
<dbReference type="InterPro" id="IPR010621">
    <property type="entry name" value="DUF1214"/>
</dbReference>
<evidence type="ECO:0000313" key="3">
    <source>
        <dbReference type="Proteomes" id="UP000281547"/>
    </source>
</evidence>
<dbReference type="Proteomes" id="UP000281547">
    <property type="component" value="Unassembled WGS sequence"/>
</dbReference>
<dbReference type="RefSeq" id="WP_127188263.1">
    <property type="nucleotide sequence ID" value="NZ_RZNJ01000003.1"/>
</dbReference>
<evidence type="ECO:0000259" key="1">
    <source>
        <dbReference type="Pfam" id="PF06742"/>
    </source>
</evidence>
<dbReference type="OrthoDB" id="7837485at2"/>
<dbReference type="InterPro" id="IPR037049">
    <property type="entry name" value="DUF1214_C_sf"/>
</dbReference>
<dbReference type="InterPro" id="IPR012038">
    <property type="entry name" value="UCP009471"/>
</dbReference>
<dbReference type="PANTHER" id="PTHR36509:SF2">
    <property type="entry name" value="BLL3101 PROTEIN"/>
    <property type="match status" value="1"/>
</dbReference>
<organism evidence="2 3">
    <name type="scientific">Arsenicitalea aurantiaca</name>
    <dbReference type="NCBI Taxonomy" id="1783274"/>
    <lineage>
        <taxon>Bacteria</taxon>
        <taxon>Pseudomonadati</taxon>
        <taxon>Pseudomonadota</taxon>
        <taxon>Alphaproteobacteria</taxon>
        <taxon>Hyphomicrobiales</taxon>
        <taxon>Devosiaceae</taxon>
        <taxon>Arsenicitalea</taxon>
    </lineage>
</organism>
<sequence>MRFVLNLLAMFAVALAVGFGLSYYALTDGRLFAAVQVGPWSTWPQIGAPSPDPYTRAYLARTGAMQLGQAEGLQFIAHTDSDGQPLERACTYRLAGTTPVASFWTLVAVSPQWVNIAPSGSAPALHSTRIARENDGSAVIAVSPRLATGNWLETTGVGPFWLVLTLYDATAFSGFGGTVSSLPAITREAC</sequence>
<gene>
    <name evidence="2" type="ORF">EMQ25_09055</name>
</gene>
<dbReference type="Gene3D" id="2.60.120.600">
    <property type="entry name" value="Domain of unknown function DUF1214, C-terminal domain"/>
    <property type="match status" value="1"/>
</dbReference>
<dbReference type="AlphaFoldDB" id="A0A433XA97"/>
<dbReference type="SUPFAM" id="SSF160935">
    <property type="entry name" value="VPA0735-like"/>
    <property type="match status" value="1"/>
</dbReference>